<sequence length="191" mass="20203">MVASASEKDGVVVNGMSYALRSGKNANSAVVVQVSPEDFGGGALGGIAFQRKIERASFEAGGKNQYAPAQRLEDFRKHRVSVGFDEVMPSYRPGVTRADLWKVLPDFVAAGIADGLDAFARQLNGFDLPSAVLTGVESRTSAPVRIERNELGEAFENMYPAGEGSGYAGGIISAAVDGIRAAERIISKYKA</sequence>
<dbReference type="InterPro" id="IPR036188">
    <property type="entry name" value="FAD/NAD-bd_sf"/>
</dbReference>
<dbReference type="PANTHER" id="PTHR42842:SF3">
    <property type="entry name" value="FAD_NAD(P)-BINDING OXIDOREDUCTASE FAMILY PROTEIN"/>
    <property type="match status" value="1"/>
</dbReference>
<protein>
    <recommendedName>
        <fullName evidence="1">FAD-dependent protein C-terminal domain-containing protein</fullName>
    </recommendedName>
</protein>
<accession>A0A645G5U9</accession>
<organism evidence="2">
    <name type="scientific">bioreactor metagenome</name>
    <dbReference type="NCBI Taxonomy" id="1076179"/>
    <lineage>
        <taxon>unclassified sequences</taxon>
        <taxon>metagenomes</taxon>
        <taxon>ecological metagenomes</taxon>
    </lineage>
</organism>
<dbReference type="AlphaFoldDB" id="A0A645G5U9"/>
<evidence type="ECO:0000259" key="1">
    <source>
        <dbReference type="Pfam" id="PF21688"/>
    </source>
</evidence>
<gene>
    <name evidence="2" type="ORF">SDC9_168689</name>
</gene>
<comment type="caution">
    <text evidence="2">The sequence shown here is derived from an EMBL/GenBank/DDBJ whole genome shotgun (WGS) entry which is preliminary data.</text>
</comment>
<reference evidence="2" key="1">
    <citation type="submission" date="2019-08" db="EMBL/GenBank/DDBJ databases">
        <authorList>
            <person name="Kucharzyk K."/>
            <person name="Murdoch R.W."/>
            <person name="Higgins S."/>
            <person name="Loffler F."/>
        </authorList>
    </citation>
    <scope>NUCLEOTIDE SEQUENCE</scope>
</reference>
<name>A0A645G5U9_9ZZZZ</name>
<dbReference type="EMBL" id="VSSQ01069271">
    <property type="protein sequence ID" value="MPN21310.1"/>
    <property type="molecule type" value="Genomic_DNA"/>
</dbReference>
<dbReference type="InterPro" id="IPR049516">
    <property type="entry name" value="FAD-depend_C"/>
</dbReference>
<feature type="domain" description="FAD-dependent protein C-terminal" evidence="1">
    <location>
        <begin position="2"/>
        <end position="140"/>
    </location>
</feature>
<dbReference type="Pfam" id="PF21688">
    <property type="entry name" value="FAD-depend_C"/>
    <property type="match status" value="1"/>
</dbReference>
<dbReference type="InterPro" id="IPR028348">
    <property type="entry name" value="FAD-binding_protein"/>
</dbReference>
<dbReference type="PANTHER" id="PTHR42842">
    <property type="entry name" value="FAD/NAD(P)-BINDING OXIDOREDUCTASE"/>
    <property type="match status" value="1"/>
</dbReference>
<evidence type="ECO:0000313" key="2">
    <source>
        <dbReference type="EMBL" id="MPN21310.1"/>
    </source>
</evidence>
<proteinExistence type="predicted"/>
<dbReference type="Gene3D" id="3.50.50.60">
    <property type="entry name" value="FAD/NAD(P)-binding domain"/>
    <property type="match status" value="1"/>
</dbReference>